<evidence type="ECO:0000256" key="2">
    <source>
        <dbReference type="ARBA" id="ARBA00013346"/>
    </source>
</evidence>
<organism evidence="4 5">
    <name type="scientific">Candidatus Thiodiazotropha endoloripes</name>
    <dbReference type="NCBI Taxonomy" id="1818881"/>
    <lineage>
        <taxon>Bacteria</taxon>
        <taxon>Pseudomonadati</taxon>
        <taxon>Pseudomonadota</taxon>
        <taxon>Gammaproteobacteria</taxon>
        <taxon>Chromatiales</taxon>
        <taxon>Sedimenticolaceae</taxon>
        <taxon>Candidatus Thiodiazotropha</taxon>
    </lineage>
</organism>
<comment type="similarity">
    <text evidence="1">Belongs to the methyltransferase superfamily. L-isoaspartyl/D-aspartyl protein methyltransferase family.</text>
</comment>
<dbReference type="SUPFAM" id="SSF53335">
    <property type="entry name" value="S-adenosyl-L-methionine-dependent methyltransferases"/>
    <property type="match status" value="1"/>
</dbReference>
<accession>A0A1E2UNL1</accession>
<evidence type="ECO:0000313" key="5">
    <source>
        <dbReference type="Proteomes" id="UP000094849"/>
    </source>
</evidence>
<evidence type="ECO:0000256" key="3">
    <source>
        <dbReference type="ARBA" id="ARBA00030757"/>
    </source>
</evidence>
<dbReference type="AlphaFoldDB" id="A0A1E2UNL1"/>
<dbReference type="PANTHER" id="PTHR11579">
    <property type="entry name" value="PROTEIN-L-ISOASPARTATE O-METHYLTRANSFERASE"/>
    <property type="match status" value="1"/>
</dbReference>
<dbReference type="RefSeq" id="WP_069002958.1">
    <property type="nucleotide sequence ID" value="NZ_LVJW01000006.1"/>
</dbReference>
<dbReference type="EMBL" id="LVJZ01000003">
    <property type="protein sequence ID" value="ODB96281.1"/>
    <property type="molecule type" value="Genomic_DNA"/>
</dbReference>
<comment type="caution">
    <text evidence="4">The sequence shown here is derived from an EMBL/GenBank/DDBJ whole genome shotgun (WGS) entry which is preliminary data.</text>
</comment>
<dbReference type="Gene3D" id="3.40.50.150">
    <property type="entry name" value="Vaccinia Virus protein VP39"/>
    <property type="match status" value="1"/>
</dbReference>
<proteinExistence type="inferred from homology"/>
<dbReference type="Pfam" id="PF01135">
    <property type="entry name" value="PCMT"/>
    <property type="match status" value="1"/>
</dbReference>
<dbReference type="CDD" id="cd02440">
    <property type="entry name" value="AdoMet_MTases"/>
    <property type="match status" value="1"/>
</dbReference>
<evidence type="ECO:0000256" key="1">
    <source>
        <dbReference type="ARBA" id="ARBA00005369"/>
    </source>
</evidence>
<protein>
    <recommendedName>
        <fullName evidence="2">Protein-L-isoaspartate O-methyltransferase</fullName>
    </recommendedName>
    <alternativeName>
        <fullName evidence="3">Protein L-isoaspartyl methyltransferase</fullName>
    </alternativeName>
</protein>
<reference evidence="4 5" key="1">
    <citation type="submission" date="2016-03" db="EMBL/GenBank/DDBJ databases">
        <title>Chemosynthetic sulphur-oxidizing symbionts of marine invertebrate animals are capable of nitrogen fixation.</title>
        <authorList>
            <person name="Petersen J.M."/>
            <person name="Kemper A."/>
            <person name="Gruber-Vodicka H."/>
            <person name="Cardini U."/>
            <person name="Geest Mvander."/>
            <person name="Kleiner M."/>
            <person name="Bulgheresi S."/>
            <person name="Fussmann M."/>
            <person name="Herbold C."/>
            <person name="Seah B.K.B."/>
            <person name="Antony C.Paul."/>
            <person name="Liu D."/>
            <person name="Belitz A."/>
            <person name="Weber M."/>
        </authorList>
    </citation>
    <scope>NUCLEOTIDE SEQUENCE [LARGE SCALE GENOMIC DNA]</scope>
    <source>
        <strain evidence="4">G_D</strain>
    </source>
</reference>
<sequence length="222" mass="24423">MMANQFEKARFNMVEQQIRPWEVINPRVLTLMETLPREAFVPDTYQDLAYADIEIPIGQGQSMMFPRIEGRLMQALDVQPGDKVLEVGTGSGYLTACLAGLANKVVSIDIHREFSDAAASKLEQQGVNNVMLLTGDALAGPVQGAPFNAIAITGSLPTSQQAEIFRQQLAPGGRMFVIIGQAPVMICQLITRHDEKIFQEESIFETEVSPLENAPAPVEFNF</sequence>
<dbReference type="GO" id="GO:0005737">
    <property type="term" value="C:cytoplasm"/>
    <property type="evidence" value="ECO:0007669"/>
    <property type="project" value="TreeGrafter"/>
</dbReference>
<keyword evidence="4" id="KW-0489">Methyltransferase</keyword>
<dbReference type="GO" id="GO:0032259">
    <property type="term" value="P:methylation"/>
    <property type="evidence" value="ECO:0007669"/>
    <property type="project" value="UniProtKB-KW"/>
</dbReference>
<dbReference type="InterPro" id="IPR029063">
    <property type="entry name" value="SAM-dependent_MTases_sf"/>
</dbReference>
<dbReference type="InterPro" id="IPR000682">
    <property type="entry name" value="PCMT"/>
</dbReference>
<keyword evidence="4" id="KW-0808">Transferase</keyword>
<evidence type="ECO:0000313" key="4">
    <source>
        <dbReference type="EMBL" id="ODB96281.1"/>
    </source>
</evidence>
<name>A0A1E2UNL1_9GAMM</name>
<dbReference type="PANTHER" id="PTHR11579:SF18">
    <property type="entry name" value="PROTEIN-L-ISOASPARTATE O-METHYLTRANSFERASE"/>
    <property type="match status" value="1"/>
</dbReference>
<dbReference type="STRING" id="1818881.A3196_05585"/>
<gene>
    <name evidence="4" type="ORF">A3196_05585</name>
</gene>
<dbReference type="GO" id="GO:0004719">
    <property type="term" value="F:protein-L-isoaspartate (D-aspartate) O-methyltransferase activity"/>
    <property type="evidence" value="ECO:0007669"/>
    <property type="project" value="InterPro"/>
</dbReference>
<keyword evidence="5" id="KW-1185">Reference proteome</keyword>
<dbReference type="Proteomes" id="UP000094849">
    <property type="component" value="Unassembled WGS sequence"/>
</dbReference>